<feature type="region of interest" description="Disordered" evidence="1">
    <location>
        <begin position="1"/>
        <end position="32"/>
    </location>
</feature>
<organism evidence="2 3">
    <name type="scientific">Kitasatospora phosalacinea</name>
    <dbReference type="NCBI Taxonomy" id="2065"/>
    <lineage>
        <taxon>Bacteria</taxon>
        <taxon>Bacillati</taxon>
        <taxon>Actinomycetota</taxon>
        <taxon>Actinomycetes</taxon>
        <taxon>Kitasatosporales</taxon>
        <taxon>Streptomycetaceae</taxon>
        <taxon>Kitasatospora</taxon>
    </lineage>
</organism>
<dbReference type="AlphaFoldDB" id="A0A9W6PBK2"/>
<dbReference type="EMBL" id="BSRX01000003">
    <property type="protein sequence ID" value="GLW52775.1"/>
    <property type="molecule type" value="Genomic_DNA"/>
</dbReference>
<protein>
    <submittedName>
        <fullName evidence="2">Uncharacterized protein</fullName>
    </submittedName>
</protein>
<proteinExistence type="predicted"/>
<dbReference type="Proteomes" id="UP001165143">
    <property type="component" value="Unassembled WGS sequence"/>
</dbReference>
<accession>A0A9W6PBK2</accession>
<evidence type="ECO:0000256" key="1">
    <source>
        <dbReference type="SAM" id="MobiDB-lite"/>
    </source>
</evidence>
<gene>
    <name evidence="2" type="ORF">Kpho01_07860</name>
</gene>
<feature type="compositionally biased region" description="Basic and acidic residues" evidence="1">
    <location>
        <begin position="1"/>
        <end position="11"/>
    </location>
</feature>
<comment type="caution">
    <text evidence="2">The sequence shown here is derived from an EMBL/GenBank/DDBJ whole genome shotgun (WGS) entry which is preliminary data.</text>
</comment>
<evidence type="ECO:0000313" key="2">
    <source>
        <dbReference type="EMBL" id="GLW52775.1"/>
    </source>
</evidence>
<name>A0A9W6PBK2_9ACTN</name>
<sequence length="63" mass="6670">MGERNGTRSEADVPPGGTAPPHRLPVRRTPGDSDVRYALREHLRELTASPVADRAAAALALLG</sequence>
<evidence type="ECO:0000313" key="3">
    <source>
        <dbReference type="Proteomes" id="UP001165143"/>
    </source>
</evidence>
<reference evidence="2" key="1">
    <citation type="submission" date="2023-02" db="EMBL/GenBank/DDBJ databases">
        <title>Kitasatospora phosalacinea NBRC 14362.</title>
        <authorList>
            <person name="Ichikawa N."/>
            <person name="Sato H."/>
            <person name="Tonouchi N."/>
        </authorList>
    </citation>
    <scope>NUCLEOTIDE SEQUENCE</scope>
    <source>
        <strain evidence="2">NBRC 14362</strain>
    </source>
</reference>